<evidence type="ECO:0000256" key="1">
    <source>
        <dbReference type="SAM" id="Phobius"/>
    </source>
</evidence>
<evidence type="ECO:0000313" key="2">
    <source>
        <dbReference type="EMBL" id="MBY9075853.1"/>
    </source>
</evidence>
<reference evidence="2 3" key="1">
    <citation type="submission" date="2021-08" db="EMBL/GenBank/DDBJ databases">
        <title>Nocardioides bacterium WL0053 sp. nov., isolated from the sediment.</title>
        <authorList>
            <person name="Wang L."/>
            <person name="Zhang D."/>
            <person name="Zhang A."/>
        </authorList>
    </citation>
    <scope>NUCLEOTIDE SEQUENCE [LARGE SCALE GENOMIC DNA]</scope>
    <source>
        <strain evidence="2 3">WL0053</strain>
    </source>
</reference>
<sequence>MARHAAAMQHRGWRQVTHEERDVRKAWMWLLMFPVTFVVASLLGEGALSLLGYETGSGEAAPLGYALLVGLPAVAIAVAPGVVAWFYGSRARHAGDEKGLAPAVIGATAAAAFLVLNLAAVVFGR</sequence>
<keyword evidence="3" id="KW-1185">Reference proteome</keyword>
<feature type="transmembrane region" description="Helical" evidence="1">
    <location>
        <begin position="99"/>
        <end position="123"/>
    </location>
</feature>
<gene>
    <name evidence="2" type="ORF">K1X13_13555</name>
</gene>
<dbReference type="EMBL" id="JAIEZQ010000002">
    <property type="protein sequence ID" value="MBY9075853.1"/>
    <property type="molecule type" value="Genomic_DNA"/>
</dbReference>
<name>A0ABS7RLD3_9ACTN</name>
<keyword evidence="1" id="KW-0472">Membrane</keyword>
<proteinExistence type="predicted"/>
<keyword evidence="1" id="KW-1133">Transmembrane helix</keyword>
<accession>A0ABS7RLD3</accession>
<evidence type="ECO:0000313" key="3">
    <source>
        <dbReference type="Proteomes" id="UP000754710"/>
    </source>
</evidence>
<dbReference type="Proteomes" id="UP000754710">
    <property type="component" value="Unassembled WGS sequence"/>
</dbReference>
<comment type="caution">
    <text evidence="2">The sequence shown here is derived from an EMBL/GenBank/DDBJ whole genome shotgun (WGS) entry which is preliminary data.</text>
</comment>
<protein>
    <submittedName>
        <fullName evidence="2">Uncharacterized protein</fullName>
    </submittedName>
</protein>
<organism evidence="2 3">
    <name type="scientific">Nocardioides jiangsuensis</name>
    <dbReference type="NCBI Taxonomy" id="2866161"/>
    <lineage>
        <taxon>Bacteria</taxon>
        <taxon>Bacillati</taxon>
        <taxon>Actinomycetota</taxon>
        <taxon>Actinomycetes</taxon>
        <taxon>Propionibacteriales</taxon>
        <taxon>Nocardioidaceae</taxon>
        <taxon>Nocardioides</taxon>
    </lineage>
</organism>
<feature type="transmembrane region" description="Helical" evidence="1">
    <location>
        <begin position="26"/>
        <end position="43"/>
    </location>
</feature>
<keyword evidence="1" id="KW-0812">Transmembrane</keyword>
<dbReference type="RefSeq" id="WP_221025552.1">
    <property type="nucleotide sequence ID" value="NZ_JAIEZQ010000002.1"/>
</dbReference>
<feature type="transmembrane region" description="Helical" evidence="1">
    <location>
        <begin position="63"/>
        <end position="87"/>
    </location>
</feature>